<evidence type="ECO:0000259" key="1">
    <source>
        <dbReference type="Pfam" id="PF18753"/>
    </source>
</evidence>
<dbReference type="InterPro" id="IPR041180">
    <property type="entry name" value="Nmad2"/>
</dbReference>
<protein>
    <recommendedName>
        <fullName evidence="1">Nucleotide modification associated domain-containing protein</fullName>
    </recommendedName>
</protein>
<organism evidence="2 3">
    <name type="scientific">Fibrella forsythiae</name>
    <dbReference type="NCBI Taxonomy" id="2817061"/>
    <lineage>
        <taxon>Bacteria</taxon>
        <taxon>Pseudomonadati</taxon>
        <taxon>Bacteroidota</taxon>
        <taxon>Cytophagia</taxon>
        <taxon>Cytophagales</taxon>
        <taxon>Spirosomataceae</taxon>
        <taxon>Fibrella</taxon>
    </lineage>
</organism>
<reference evidence="2 3" key="1">
    <citation type="submission" date="2021-03" db="EMBL/GenBank/DDBJ databases">
        <title>Fibrella sp. HMF5405 genome sequencing and assembly.</title>
        <authorList>
            <person name="Kang H."/>
            <person name="Kim H."/>
            <person name="Bae S."/>
            <person name="Joh K."/>
        </authorList>
    </citation>
    <scope>NUCLEOTIDE SEQUENCE [LARGE SCALE GENOMIC DNA]</scope>
    <source>
        <strain evidence="2 3">HMF5405</strain>
    </source>
</reference>
<keyword evidence="3" id="KW-1185">Reference proteome</keyword>
<proteinExistence type="predicted"/>
<sequence>MARVYIYVVDRDLGFAPNPFHGVCTLATCKPGIRSTAKIGDWIFGVGGRTLKAPGQLVYAMKVSQKLTFNEYWLSEEFKDKRPVRNGSKKMMLGDNIYFQNTDNSWLQAHSHHSLEDGGINLYNLNRDTKSKNVLVSKHFYYFGSSAPEIPSYILSDLGYKNNQGHRIFSLDKASRLVDWLEHNFTDCLNIVLSDPFNFDKSAAHYSVKTNRMM</sequence>
<evidence type="ECO:0000313" key="3">
    <source>
        <dbReference type="Proteomes" id="UP000664628"/>
    </source>
</evidence>
<accession>A0ABS3JSF0</accession>
<comment type="caution">
    <text evidence="2">The sequence shown here is derived from an EMBL/GenBank/DDBJ whole genome shotgun (WGS) entry which is preliminary data.</text>
</comment>
<gene>
    <name evidence="2" type="ORF">J2I46_30270</name>
</gene>
<evidence type="ECO:0000313" key="2">
    <source>
        <dbReference type="EMBL" id="MBO0952898.1"/>
    </source>
</evidence>
<dbReference type="Proteomes" id="UP000664628">
    <property type="component" value="Unassembled WGS sequence"/>
</dbReference>
<dbReference type="Pfam" id="PF18753">
    <property type="entry name" value="Nmad2"/>
    <property type="match status" value="1"/>
</dbReference>
<dbReference type="RefSeq" id="WP_207332851.1">
    <property type="nucleotide sequence ID" value="NZ_JAFMYW010000015.1"/>
</dbReference>
<name>A0ABS3JSF0_9BACT</name>
<dbReference type="EMBL" id="JAFMYW010000015">
    <property type="protein sequence ID" value="MBO0952898.1"/>
    <property type="molecule type" value="Genomic_DNA"/>
</dbReference>
<feature type="domain" description="Nucleotide modification associated" evidence="1">
    <location>
        <begin position="1"/>
        <end position="201"/>
    </location>
</feature>